<keyword evidence="2" id="KW-0176">Collagen</keyword>
<dbReference type="InterPro" id="IPR042271">
    <property type="entry name" value="Zinicin_2_N"/>
</dbReference>
<dbReference type="EMBL" id="BATA01000002">
    <property type="protein sequence ID" value="GAD51422.1"/>
    <property type="molecule type" value="Genomic_DNA"/>
</dbReference>
<dbReference type="NCBIfam" id="TIGR03624">
    <property type="entry name" value="putative hydrolase"/>
    <property type="match status" value="1"/>
</dbReference>
<sequence length="376" mass="41113">MTLLDSARAVAGASGDDAVDWSAVAEAAKGATDPGALDLTPADREGYASDVRAARERIRHVSGLDFDVPEAIDVQNRHHWIDANVETFRRAFAPLEREGVFPGVARTLNTATTAGTLSFVANRVLGQYDPLLLAEADGHRLYFVHPNIVGAAATMNVAVPRFRRWIAFHEVTHAAEFGAAPWLADHLETRLREGVNGLSEAELHTEAFSDLLTTMTAVEGYAELLMDRAFDDSFDDLRRKLDERRGEEGPLGGLLKRLLGFHLKREQYERGKAFFDTVADAATSRPRDWCGSRRSTSRPTTNSTNRCAGSPASPGTEPHHPTRTGRERTGRQYASRARSAPPSCRQRHGRVSPVRRPPAGPRSCSTARPRAGGSSK</sequence>
<dbReference type="eggNOG" id="arCOG04607">
    <property type="taxonomic scope" value="Archaea"/>
</dbReference>
<evidence type="ECO:0000313" key="2">
    <source>
        <dbReference type="EMBL" id="GAD51422.1"/>
    </source>
</evidence>
<dbReference type="Pfam" id="PF10103">
    <property type="entry name" value="Zincin_2"/>
    <property type="match status" value="2"/>
</dbReference>
<keyword evidence="3" id="KW-1185">Reference proteome</keyword>
<protein>
    <submittedName>
        <fullName evidence="2">Collagen alpha 1(I) chain</fullName>
    </submittedName>
</protein>
<dbReference type="InterPro" id="IPR018766">
    <property type="entry name" value="Zinicin_2"/>
</dbReference>
<evidence type="ECO:0000313" key="3">
    <source>
        <dbReference type="Proteomes" id="UP000016986"/>
    </source>
</evidence>
<dbReference type="Proteomes" id="UP000016986">
    <property type="component" value="Unassembled WGS sequence"/>
</dbReference>
<proteinExistence type="predicted"/>
<dbReference type="PANTHER" id="PTHR39420">
    <property type="match status" value="1"/>
</dbReference>
<dbReference type="SUPFAM" id="SSF55486">
    <property type="entry name" value="Metalloproteases ('zincins'), catalytic domain"/>
    <property type="match status" value="1"/>
</dbReference>
<dbReference type="AlphaFoldDB" id="U2YRS3"/>
<feature type="compositionally biased region" description="Basic and acidic residues" evidence="1">
    <location>
        <begin position="317"/>
        <end position="330"/>
    </location>
</feature>
<accession>U2YRS3</accession>
<dbReference type="PANTHER" id="PTHR39420:SF1">
    <property type="entry name" value="HYDROLASE"/>
    <property type="match status" value="1"/>
</dbReference>
<comment type="caution">
    <text evidence="2">The sequence shown here is derived from an EMBL/GenBank/DDBJ whole genome shotgun (WGS) entry which is preliminary data.</text>
</comment>
<reference evidence="2 3" key="1">
    <citation type="submission" date="2013-09" db="EMBL/GenBank/DDBJ databases">
        <title>Whole genome sequencing of Halarchaeum acidiphilum strain MH1-52-1.</title>
        <authorList>
            <person name="Shimane Y."/>
            <person name="Minegishi H."/>
            <person name="Nishi S."/>
            <person name="Echigo A."/>
            <person name="Shuto A."/>
            <person name="Konishi M."/>
            <person name="Ito T."/>
            <person name="Ohkuma M."/>
            <person name="Ohta Y."/>
            <person name="Nagano Y."/>
            <person name="Tsubouchi T."/>
            <person name="Mori K."/>
            <person name="Usui K."/>
            <person name="Kamekura M."/>
            <person name="Usami R."/>
            <person name="Takaki Y."/>
            <person name="Hatada Y."/>
        </authorList>
    </citation>
    <scope>NUCLEOTIDE SEQUENCE [LARGE SCALE GENOMIC DNA]</scope>
    <source>
        <strain evidence="2 3">JCM 16109</strain>
    </source>
</reference>
<feature type="compositionally biased region" description="Low complexity" evidence="1">
    <location>
        <begin position="292"/>
        <end position="306"/>
    </location>
</feature>
<evidence type="ECO:0000256" key="1">
    <source>
        <dbReference type="SAM" id="MobiDB-lite"/>
    </source>
</evidence>
<gene>
    <name evidence="2" type="ORF">MBEHAL_0182</name>
</gene>
<feature type="region of interest" description="Disordered" evidence="1">
    <location>
        <begin position="285"/>
        <end position="376"/>
    </location>
</feature>
<dbReference type="Gene3D" id="1.20.150.30">
    <property type="entry name" value="Zincin-like metallopeptidase, N-terminal domain"/>
    <property type="match status" value="1"/>
</dbReference>
<name>U2YRS3_9EURY</name>
<organism evidence="2 3">
    <name type="scientific">Halarchaeum acidiphilum MH1-52-1</name>
    <dbReference type="NCBI Taxonomy" id="1261545"/>
    <lineage>
        <taxon>Archaea</taxon>
        <taxon>Methanobacteriati</taxon>
        <taxon>Methanobacteriota</taxon>
        <taxon>Stenosarchaea group</taxon>
        <taxon>Halobacteria</taxon>
        <taxon>Halobacteriales</taxon>
        <taxon>Halobacteriaceae</taxon>
    </lineage>
</organism>
<dbReference type="NCBIfam" id="TIGR03883">
    <property type="entry name" value="DUF2342_F420"/>
    <property type="match status" value="1"/>
</dbReference>
<dbReference type="InterPro" id="IPR022454">
    <property type="entry name" value="CHP03883_F420-assoc"/>
</dbReference>